<gene>
    <name evidence="2" type="ORF">BN1723_012000</name>
</gene>
<dbReference type="Proteomes" id="UP000045706">
    <property type="component" value="Unassembled WGS sequence"/>
</dbReference>
<evidence type="ECO:0000256" key="1">
    <source>
        <dbReference type="SAM" id="MobiDB-lite"/>
    </source>
</evidence>
<dbReference type="EMBL" id="CVQI01010446">
    <property type="protein sequence ID" value="CRK19880.1"/>
    <property type="molecule type" value="Genomic_DNA"/>
</dbReference>
<sequence length="546" mass="62772">MDSESDTESFAESGYCSAEENPDDEADYLRKLISQYAEEGPTMANHGENTKKMTRPELNRFCRAAKLDSEESMKACKASIFKTYLHWRVKNSRIKKESSIMTYWNVLSMVYAEKTSRYMDGGVLFDIGNVWIHTTLTPEFGLDTSKKVKSGLYVEDLDLILHHHYVRDEEVYAHERLRVQLALILIIAGATATRPDALIGKVLYKHIEFQLFPPTAEGERPRLGLVWNLEHIKRSAGTSEKKVFGFHEEDTLLHDPVLHALSLVLADDAFLNGFCNPEQIYDLVVPPQSDRLRLMWKEDWRERPIFRDTDGLQVALDKALTYGKTRDDLIRLGRALGYAKKLEFYDLRRGSGKKLNEALTPEERNKTMGHRLGDSSTYVRYYMGDFIDADTQSIAFGSDLQTDLIHLMGRLQRHGDAPTKLTDEQRLAIHKDPKLAGYCKKRRLAMEEYKREGYRSYTAAKDTQAGKDYNKYRKKVESLRTTLINRRLDQAIKDFHDTIHAEEVDRQLQGTKPDAELLAPSTIKYELPERAEVARLFSQAADVTNR</sequence>
<organism evidence="2 3">
    <name type="scientific">Verticillium longisporum</name>
    <name type="common">Verticillium dahliae var. longisporum</name>
    <dbReference type="NCBI Taxonomy" id="100787"/>
    <lineage>
        <taxon>Eukaryota</taxon>
        <taxon>Fungi</taxon>
        <taxon>Dikarya</taxon>
        <taxon>Ascomycota</taxon>
        <taxon>Pezizomycotina</taxon>
        <taxon>Sordariomycetes</taxon>
        <taxon>Hypocreomycetidae</taxon>
        <taxon>Glomerellales</taxon>
        <taxon>Plectosphaerellaceae</taxon>
        <taxon>Verticillium</taxon>
    </lineage>
</organism>
<dbReference type="InterPro" id="IPR021842">
    <property type="entry name" value="DUF3435"/>
</dbReference>
<accession>A0A0G4LDY5</accession>
<evidence type="ECO:0000313" key="2">
    <source>
        <dbReference type="EMBL" id="CRK19880.1"/>
    </source>
</evidence>
<evidence type="ECO:0000313" key="3">
    <source>
        <dbReference type="Proteomes" id="UP000045706"/>
    </source>
</evidence>
<feature type="region of interest" description="Disordered" evidence="1">
    <location>
        <begin position="1"/>
        <end position="24"/>
    </location>
</feature>
<reference evidence="3" key="1">
    <citation type="submission" date="2015-05" db="EMBL/GenBank/DDBJ databases">
        <authorList>
            <person name="Fogelqvist Johan"/>
        </authorList>
    </citation>
    <scope>NUCLEOTIDE SEQUENCE [LARGE SCALE GENOMIC DNA]</scope>
</reference>
<proteinExistence type="predicted"/>
<name>A0A0G4LDY5_VERLO</name>
<dbReference type="AlphaFoldDB" id="A0A0G4LDY5"/>
<dbReference type="PANTHER" id="PTHR37535">
    <property type="entry name" value="FLUG DOMAIN PROTEIN"/>
    <property type="match status" value="1"/>
</dbReference>
<dbReference type="Pfam" id="PF11917">
    <property type="entry name" value="DUF3435"/>
    <property type="match status" value="1"/>
</dbReference>
<protein>
    <submittedName>
        <fullName evidence="2">Uncharacterized protein</fullName>
    </submittedName>
</protein>
<dbReference type="PANTHER" id="PTHR37535:SF2">
    <property type="entry name" value="FINGER DOMAIN PROTEIN, PUTATIVE (AFU_ORTHOLOGUE AFUA_6G09300)-RELATED"/>
    <property type="match status" value="1"/>
</dbReference>